<dbReference type="InterPro" id="IPR036942">
    <property type="entry name" value="Beta-barrel_TonB_sf"/>
</dbReference>
<keyword evidence="5" id="KW-0998">Cell outer membrane</keyword>
<evidence type="ECO:0000256" key="2">
    <source>
        <dbReference type="ARBA" id="ARBA00022729"/>
    </source>
</evidence>
<evidence type="ECO:0000256" key="7">
    <source>
        <dbReference type="SAM" id="SignalP"/>
    </source>
</evidence>
<organism evidence="10 11">
    <name type="scientific">Sphingomonas turrisvirgatae</name>
    <dbReference type="NCBI Taxonomy" id="1888892"/>
    <lineage>
        <taxon>Bacteria</taxon>
        <taxon>Pseudomonadati</taxon>
        <taxon>Pseudomonadota</taxon>
        <taxon>Alphaproteobacteria</taxon>
        <taxon>Sphingomonadales</taxon>
        <taxon>Sphingomonadaceae</taxon>
        <taxon>Sphingomonas</taxon>
    </lineage>
</organism>
<evidence type="ECO:0000256" key="6">
    <source>
        <dbReference type="RuleBase" id="RU003357"/>
    </source>
</evidence>
<dbReference type="SUPFAM" id="SSF56935">
    <property type="entry name" value="Porins"/>
    <property type="match status" value="1"/>
</dbReference>
<dbReference type="Pfam" id="PF07715">
    <property type="entry name" value="Plug"/>
    <property type="match status" value="1"/>
</dbReference>
<feature type="domain" description="TonB-dependent receptor-like beta-barrel" evidence="8">
    <location>
        <begin position="585"/>
        <end position="1107"/>
    </location>
</feature>
<dbReference type="GO" id="GO:0009279">
    <property type="term" value="C:cell outer membrane"/>
    <property type="evidence" value="ECO:0007669"/>
    <property type="project" value="UniProtKB-SubCell"/>
</dbReference>
<keyword evidence="3 6" id="KW-0798">TonB box</keyword>
<protein>
    <recommendedName>
        <fullName evidence="12">TonB-dependent receptor</fullName>
    </recommendedName>
</protein>
<feature type="chain" id="PRO_5009132188" description="TonB-dependent receptor" evidence="7">
    <location>
        <begin position="34"/>
        <end position="1141"/>
    </location>
</feature>
<evidence type="ECO:0000256" key="3">
    <source>
        <dbReference type="ARBA" id="ARBA00023077"/>
    </source>
</evidence>
<dbReference type="InterPro" id="IPR000531">
    <property type="entry name" value="Beta-barrel_TonB"/>
</dbReference>
<dbReference type="PANTHER" id="PTHR40980:SF3">
    <property type="entry name" value="TONB-DEPENDENT RECEPTOR-LIKE BETA-BARREL DOMAIN-CONTAINING PROTEIN"/>
    <property type="match status" value="1"/>
</dbReference>
<dbReference type="OrthoDB" id="5476657at2"/>
<evidence type="ECO:0000259" key="9">
    <source>
        <dbReference type="Pfam" id="PF07715"/>
    </source>
</evidence>
<reference evidence="10 11" key="1">
    <citation type="submission" date="2016-08" db="EMBL/GenBank/DDBJ databases">
        <title>Draft genome of the agarase producing Sphingomonas sp. MCT13.</title>
        <authorList>
            <person name="D'Andrea M.M."/>
            <person name="Rossolini G.M."/>
            <person name="Thaller M.C."/>
        </authorList>
    </citation>
    <scope>NUCLEOTIDE SEQUENCE [LARGE SCALE GENOMIC DNA]</scope>
    <source>
        <strain evidence="10 11">MCT13</strain>
    </source>
</reference>
<dbReference type="InterPro" id="IPR010104">
    <property type="entry name" value="TonB_rcpt_bac"/>
</dbReference>
<accession>A0A1E3LYM5</accession>
<feature type="domain" description="TonB-dependent receptor plug" evidence="9">
    <location>
        <begin position="68"/>
        <end position="181"/>
    </location>
</feature>
<dbReference type="PANTHER" id="PTHR40980">
    <property type="entry name" value="PLUG DOMAIN-CONTAINING PROTEIN"/>
    <property type="match status" value="1"/>
</dbReference>
<keyword evidence="4 6" id="KW-0472">Membrane</keyword>
<evidence type="ECO:0000313" key="11">
    <source>
        <dbReference type="Proteomes" id="UP000094487"/>
    </source>
</evidence>
<evidence type="ECO:0000256" key="5">
    <source>
        <dbReference type="ARBA" id="ARBA00023237"/>
    </source>
</evidence>
<dbReference type="Pfam" id="PF00593">
    <property type="entry name" value="TonB_dep_Rec_b-barrel"/>
    <property type="match status" value="1"/>
</dbReference>
<dbReference type="Proteomes" id="UP000094487">
    <property type="component" value="Unassembled WGS sequence"/>
</dbReference>
<evidence type="ECO:0000256" key="1">
    <source>
        <dbReference type="ARBA" id="ARBA00004442"/>
    </source>
</evidence>
<comment type="similarity">
    <text evidence="6">Belongs to the TonB-dependent receptor family.</text>
</comment>
<evidence type="ECO:0000313" key="10">
    <source>
        <dbReference type="EMBL" id="ODP38896.1"/>
    </source>
</evidence>
<dbReference type="InterPro" id="IPR012910">
    <property type="entry name" value="Plug_dom"/>
</dbReference>
<evidence type="ECO:0000259" key="8">
    <source>
        <dbReference type="Pfam" id="PF00593"/>
    </source>
</evidence>
<dbReference type="STRING" id="1888892.BFL28_13185"/>
<dbReference type="InterPro" id="IPR010917">
    <property type="entry name" value="TonB_rcpt_CS"/>
</dbReference>
<keyword evidence="11" id="KW-1185">Reference proteome</keyword>
<proteinExistence type="inferred from homology"/>
<dbReference type="EMBL" id="MDDS01000011">
    <property type="protein sequence ID" value="ODP38896.1"/>
    <property type="molecule type" value="Genomic_DNA"/>
</dbReference>
<dbReference type="AlphaFoldDB" id="A0A1E3LYM5"/>
<dbReference type="NCBIfam" id="TIGR01782">
    <property type="entry name" value="TonB-Xanth-Caul"/>
    <property type="match status" value="1"/>
</dbReference>
<keyword evidence="2 7" id="KW-0732">Signal</keyword>
<comment type="caution">
    <text evidence="10">The sequence shown here is derived from an EMBL/GenBank/DDBJ whole genome shotgun (WGS) entry which is preliminary data.</text>
</comment>
<dbReference type="PROSITE" id="PS01156">
    <property type="entry name" value="TONB_DEPENDENT_REC_2"/>
    <property type="match status" value="1"/>
</dbReference>
<comment type="subcellular location">
    <subcellularLocation>
        <location evidence="1 6">Cell outer membrane</location>
    </subcellularLocation>
</comment>
<evidence type="ECO:0008006" key="12">
    <source>
        <dbReference type="Google" id="ProtNLM"/>
    </source>
</evidence>
<feature type="signal peptide" evidence="7">
    <location>
        <begin position="1"/>
        <end position="33"/>
    </location>
</feature>
<dbReference type="InterPro" id="IPR037066">
    <property type="entry name" value="Plug_dom_sf"/>
</dbReference>
<dbReference type="Gene3D" id="2.170.130.10">
    <property type="entry name" value="TonB-dependent receptor, plug domain"/>
    <property type="match status" value="1"/>
</dbReference>
<gene>
    <name evidence="10" type="ORF">BFL28_13185</name>
</gene>
<sequence length="1141" mass="121969">MSNRNRPDQLLRGASHIALVLGGLTLAHGAALAQTTPPTSPPAEGETVADEIVVSGYRAALESAIEQKRRSNEIIDTINAEDIADFPDANLAESLQRLPGVTIDRDNGEGRTITVRGLGPDFTRVRLNGLEALSTSGSNDSGSTPNRSRGFDFNAFASELFNSLTVRKTASAEVDEGSLGATVDLVTGRPLSYKKDLTLGLSAQGAYFENGGKVSPRLAGLVSGKWNTGIGQMGLTVSGAWSKSERTIDSYSRTVASYDYAYSRPFATPTLTAGSPVAGIPQREGFAAPSTAVCNGGTATAPNLGGVIPGINITRQAACDAQRGSDPAAYALLYPNGGAIRQFANGTTTQTTPGSTVITPTLPGLSRQELEQERLGLTASFQWQPSDRTLISVDGVYSRFQNRSDYYQISTIGLNRFNNTTAAYNTAATGSAALYSSCATSGAGGVVIACQGSEGTGAVLPGFANSTNPYNLNGFDYYNNPASVGYIPTANQLALIDALVGKPSTRVLEAHVNNSNANQPWADYLKLGNIDYRSANDGNVYTTKFKQLSGTLEQDVTDRLKLTVVVGYSESVNNSLGLLSDLIRLDSGQGTPGNGYFIYDERNATGMPLLDFGFNAADPANWDTIKGFSVLRVQARHTRNDFKNGRFDLNWNALDNDQIKIGFSRREFGFETQELRRASQEAVSPTLLEGGSTVAATGRVINWGQGLKVPAGTTTSFWAPDNRKMAAVFDFDCNCVNKFGDYRLTAGGSSNNLGLNYAIQEKDTGGYIQYDYDRSLLGIPVRGNVGLRFAHTEVTAEGFTTTGAPITNTNSYDDWLPSLNAVFELDRNLLVRFGAAKVMARPSLSQLAPGITSFSVPGVAGATTGGSISSGNPRLNPFRATNLDFSAEWYFAPGGLLSFGAFNKDIASFPQRVLAEGRLSELFDSNVVETLRASITANTPAGDAQRAYLDGDNPFSFSQPRDAPGGYIRGIEISYQQNLSFLPGFLKNFGLQANYTYIDSKLTYIIDTGGAGRPQLTGDAPFLGASPHSVNATIYYETPKFSGRVSGAYRAKYYTVYPLQSGTCQPGYCLTPLINDFAGSEPTLNVDASFSYRIMPGISLTLEALNLTNQTSNRFSLADSEIITQYASSGRQIFFGVRGTF</sequence>
<dbReference type="Gene3D" id="2.40.170.20">
    <property type="entry name" value="TonB-dependent receptor, beta-barrel domain"/>
    <property type="match status" value="1"/>
</dbReference>
<dbReference type="RefSeq" id="WP_069319500.1">
    <property type="nucleotide sequence ID" value="NZ_MDDS01000011.1"/>
</dbReference>
<name>A0A1E3LYM5_9SPHN</name>
<evidence type="ECO:0000256" key="4">
    <source>
        <dbReference type="ARBA" id="ARBA00023136"/>
    </source>
</evidence>